<name>A0A914KRZ3_MELIC</name>
<evidence type="ECO:0000313" key="9">
    <source>
        <dbReference type="WBParaSite" id="Minc3s00091g04267"/>
    </source>
</evidence>
<feature type="zinc finger region" description="C3H1-type" evidence="4">
    <location>
        <begin position="421"/>
        <end position="449"/>
    </location>
</feature>
<keyword evidence="3 4" id="KW-0862">Zinc</keyword>
<sequence>MLTPTKSIKSECSELGSFEVLVTLKILADETGKELWQEICLMTERETIGKLVKIAQEKFMSAEYLKKNLKLRNVTVFSTRFGLEVSVSKDDQATDGAKYTANFLNSTDLVEHTEDPRSSSSKYQKLPQDKVKNLADVEKQYSEKMDLLMKTERDLIKANKQKQTALIDLEQAEKNLKEKLEATKDGQRILDKQAKDVELAREEKKRLISDIIQLERDRKNLDVEIKALNEKMTKKTKEIDKLNKDLEKLEKKQKGMQHQMEVYKNELDIELDGMNKLNSTKEKTNSEIENLKTEKQKYKKSVDELKKSEKECRQRLENLQEEEKNFYLMLNELKEQIQVEKLQLEDKQVQQENNFGQNFDQNNNNFGQLNQEGFNSQNNQNFQSQQINCGGEQQRAGGEGRNEFVKEAESSHQSDLRSVTKAFTVQCMYFNASGNCWKGDKCTFIHDLNLVRGRSRVRDFGRDYNRPGGSSTISPDFKRERREAVEKFREDQNASSSSYFDQNYMQDRKVYIENERFNMNPEPGELFSYVDNGPIFGAQGWAPPPPVLNGPPPQISPDSIQPLNSLPNSVNNDSYGNNQQKYDSPVRRAPLRRARPPSRKRSRGGSGINNKRLIGRNYEKGGRQLRKDERSSNNKNISKRYNVSPLRENTKTSSSSGTYGTRPHCIESSIMNRITIDEPPSVGKVSSIHSRLSFENP</sequence>
<feature type="compositionally biased region" description="Pro residues" evidence="6">
    <location>
        <begin position="542"/>
        <end position="555"/>
    </location>
</feature>
<keyword evidence="5" id="KW-0175">Coiled coil</keyword>
<feature type="compositionally biased region" description="Polar residues" evidence="6">
    <location>
        <begin position="687"/>
        <end position="697"/>
    </location>
</feature>
<dbReference type="PROSITE" id="PS50103">
    <property type="entry name" value="ZF_C3H1"/>
    <property type="match status" value="1"/>
</dbReference>
<evidence type="ECO:0000256" key="6">
    <source>
        <dbReference type="SAM" id="MobiDB-lite"/>
    </source>
</evidence>
<keyword evidence="1 4" id="KW-0479">Metal-binding</keyword>
<evidence type="ECO:0000256" key="2">
    <source>
        <dbReference type="ARBA" id="ARBA00022771"/>
    </source>
</evidence>
<evidence type="ECO:0000256" key="4">
    <source>
        <dbReference type="PROSITE-ProRule" id="PRU00723"/>
    </source>
</evidence>
<keyword evidence="8" id="KW-1185">Reference proteome</keyword>
<dbReference type="Pfam" id="PF00642">
    <property type="entry name" value="zf-CCCH"/>
    <property type="match status" value="1"/>
</dbReference>
<feature type="compositionally biased region" description="Basic and acidic residues" evidence="6">
    <location>
        <begin position="617"/>
        <end position="632"/>
    </location>
</feature>
<accession>A0A914KRZ3</accession>
<dbReference type="InterPro" id="IPR000571">
    <property type="entry name" value="Znf_CCCH"/>
</dbReference>
<protein>
    <submittedName>
        <fullName evidence="9">C3H1-type domain-containing protein</fullName>
    </submittedName>
</protein>
<dbReference type="WBParaSite" id="Minc3s00091g04267">
    <property type="protein sequence ID" value="Minc3s00091g04267"/>
    <property type="gene ID" value="Minc3s00091g04267"/>
</dbReference>
<dbReference type="SMART" id="SM00356">
    <property type="entry name" value="ZnF_C3H1"/>
    <property type="match status" value="1"/>
</dbReference>
<reference evidence="9" key="1">
    <citation type="submission" date="2022-11" db="UniProtKB">
        <authorList>
            <consortium name="WormBaseParasite"/>
        </authorList>
    </citation>
    <scope>IDENTIFICATION</scope>
</reference>
<dbReference type="Proteomes" id="UP000887563">
    <property type="component" value="Unplaced"/>
</dbReference>
<organism evidence="8 9">
    <name type="scientific">Meloidogyne incognita</name>
    <name type="common">Southern root-knot nematode worm</name>
    <name type="synonym">Oxyuris incognita</name>
    <dbReference type="NCBI Taxonomy" id="6306"/>
    <lineage>
        <taxon>Eukaryota</taxon>
        <taxon>Metazoa</taxon>
        <taxon>Ecdysozoa</taxon>
        <taxon>Nematoda</taxon>
        <taxon>Chromadorea</taxon>
        <taxon>Rhabditida</taxon>
        <taxon>Tylenchina</taxon>
        <taxon>Tylenchomorpha</taxon>
        <taxon>Tylenchoidea</taxon>
        <taxon>Meloidogynidae</taxon>
        <taxon>Meloidogyninae</taxon>
        <taxon>Meloidogyne</taxon>
        <taxon>Meloidogyne incognita group</taxon>
    </lineage>
</organism>
<dbReference type="GO" id="GO:0008270">
    <property type="term" value="F:zinc ion binding"/>
    <property type="evidence" value="ECO:0007669"/>
    <property type="project" value="UniProtKB-KW"/>
</dbReference>
<feature type="domain" description="C3H1-type" evidence="7">
    <location>
        <begin position="421"/>
        <end position="449"/>
    </location>
</feature>
<keyword evidence="2 4" id="KW-0863">Zinc-finger</keyword>
<evidence type="ECO:0000256" key="1">
    <source>
        <dbReference type="ARBA" id="ARBA00022723"/>
    </source>
</evidence>
<feature type="compositionally biased region" description="Low complexity" evidence="6">
    <location>
        <begin position="651"/>
        <end position="661"/>
    </location>
</feature>
<evidence type="ECO:0000256" key="5">
    <source>
        <dbReference type="SAM" id="Coils"/>
    </source>
</evidence>
<proteinExistence type="predicted"/>
<evidence type="ECO:0000256" key="3">
    <source>
        <dbReference type="ARBA" id="ARBA00022833"/>
    </source>
</evidence>
<dbReference type="InterPro" id="IPR036855">
    <property type="entry name" value="Znf_CCCH_sf"/>
</dbReference>
<dbReference type="SUPFAM" id="SSF90229">
    <property type="entry name" value="CCCH zinc finger"/>
    <property type="match status" value="1"/>
</dbReference>
<feature type="coiled-coil region" evidence="5">
    <location>
        <begin position="134"/>
        <end position="354"/>
    </location>
</feature>
<evidence type="ECO:0000313" key="8">
    <source>
        <dbReference type="Proteomes" id="UP000887563"/>
    </source>
</evidence>
<feature type="compositionally biased region" description="Basic residues" evidence="6">
    <location>
        <begin position="589"/>
        <end position="603"/>
    </location>
</feature>
<feature type="compositionally biased region" description="Polar residues" evidence="6">
    <location>
        <begin position="563"/>
        <end position="582"/>
    </location>
</feature>
<feature type="region of interest" description="Disordered" evidence="6">
    <location>
        <begin position="677"/>
        <end position="697"/>
    </location>
</feature>
<feature type="region of interest" description="Disordered" evidence="6">
    <location>
        <begin position="540"/>
        <end position="664"/>
    </location>
</feature>
<evidence type="ECO:0000259" key="7">
    <source>
        <dbReference type="PROSITE" id="PS50103"/>
    </source>
</evidence>
<dbReference type="AlphaFoldDB" id="A0A914KRZ3"/>